<keyword evidence="8 12" id="KW-1133">Transmembrane helix</keyword>
<dbReference type="PANTHER" id="PTHR48061">
    <property type="entry name" value="LEUCINE-RICH REPEAT RECEPTOR PROTEIN KINASE EMS1-LIKE-RELATED"/>
    <property type="match status" value="1"/>
</dbReference>
<comment type="caution">
    <text evidence="15">The sequence shown here is derived from an EMBL/GenBank/DDBJ whole genome shotgun (WGS) entry which is preliminary data.</text>
</comment>
<dbReference type="InterPro" id="IPR001611">
    <property type="entry name" value="Leu-rich_rpt"/>
</dbReference>
<sequence>MGRSTWKYQLFFLFSLVLHSQLPFPSSLSSPLSSMPPCSALLHFSKSFSLKKSASGYHPSYPKTASWQEDKHCCTWDGVECDKNTSHVVGLDLTSSWLVGHFLSNSTLFFLPNLRRLNLADNDFNGSLIPSEFGNFKSLTHLNLSFSVFSGQIPFEISRLSSLVSLDLSKNWLLIKAPVWKRVIGNLTQLRELFLYTTNMSSIRPNSWMNLSSSLTTLSLRECDLRGKLENNILCLPSIQTLDLTGNWDLEGSLLKSNWSCSSLNFLGLSGRMFSREFLNSIDNLKSLKHLALPGCNFTGSIPAWPGILTTLTYLDLSNNSFSGLLPSSLFNLPNLSTLNLGSNQLVGPLPSHVSGLNLVDLYLSSNFLNGTLPSWLFSMPSLESLYLDRNQFVGEIGEFKYNSLKHLDLGYNKLHGSIPRSVSRLVNLTSLSLSSNNLSIMLGSEMFSKLKNLKTLDLSNNSVSINNNAAYALPNLHNLNLAYSNISEFPIFLRLTTDLGYLNLSNNRFYGRVPRWLGDVGNNSLYYVNLRNNLLQGPFPILNSSNLQFILFSNNNLTGEIPSFICNAINLQVLDLSHNNISGMIPKCLVNSTALLVLDLQMNSIHGTIPTTFAKGNKIKSINLNGNQLEGPLPRSLANCAYLEFLDLGNNKMNGAFPYWLGSLQKLQVLVLRSNRFQGHIGNPITNFPFPNLRIIDISNNQFNGLLPIKYFEYLKAMMNVDESGVALKYMGENYHQDSLNIMIKGQYVEVERVLTILTIIDFSNNSFRGEMPKIIGRLKSLKGLNFSHNNLTGYIPSSIGNLTNLEWLDLSFNKLSGEIPSQLADLTTLEFLKLSHNQLTGPFPILNSSGSFCNAIHPYVLDLSHNNLSGMIPKCLVNSTALSVLDLRMNSLHGTIPATFAKGNNFKSINLNGNQLEGPLPRSLANCAYLEVLDLGNNEINGAFPYWLGSLQKLQVLILRSNRFQGRIGNPITKFSFSNLRIIDISNNQFNGPLPITYFEYLKAMMNVDERGVAPKYMGDNYYQYSLNIMLKGNYIQMERVLTIFTIIDFSNNNFKGEMPKIIGRLKSLKGLNFSYNNLTGYIPSSIGNLTNLECLDLSFNKLGGEIPSRLVDLTSLEVLKLSHNQLKGRIPSGNQFNTFTNDSYTENLGLCGFPLSRTCDNHKAKQPPPPTLQQDENLEHENGFCWQAVSIGYACGTIFGMFMGYLMFKIGKPKCLVRMVKLEQHIMLRRLKKNAHKRGGRR</sequence>
<dbReference type="SUPFAM" id="SSF52058">
    <property type="entry name" value="L domain-like"/>
    <property type="match status" value="3"/>
</dbReference>
<gene>
    <name evidence="15" type="ORF">RGQ29_018223</name>
</gene>
<keyword evidence="16" id="KW-1185">Reference proteome</keyword>
<keyword evidence="10" id="KW-0675">Receptor</keyword>
<dbReference type="FunFam" id="3.80.10.10:FF:000095">
    <property type="entry name" value="LRR receptor-like serine/threonine-protein kinase GSO1"/>
    <property type="match status" value="3"/>
</dbReference>
<proteinExistence type="inferred from homology"/>
<keyword evidence="5 12" id="KW-0812">Transmembrane</keyword>
<evidence type="ECO:0000256" key="8">
    <source>
        <dbReference type="ARBA" id="ARBA00022989"/>
    </source>
</evidence>
<dbReference type="SMART" id="SM00369">
    <property type="entry name" value="LRR_TYP"/>
    <property type="match status" value="12"/>
</dbReference>
<dbReference type="EMBL" id="JAXUIC010000004">
    <property type="protein sequence ID" value="KAK4594451.1"/>
    <property type="molecule type" value="Genomic_DNA"/>
</dbReference>
<evidence type="ECO:0000256" key="11">
    <source>
        <dbReference type="ARBA" id="ARBA00023180"/>
    </source>
</evidence>
<reference evidence="15 16" key="1">
    <citation type="journal article" date="2023" name="G3 (Bethesda)">
        <title>A haplotype-resolved chromosome-scale genome for Quercus rubra L. provides insights into the genetics of adaptive traits for red oak species.</title>
        <authorList>
            <person name="Kapoor B."/>
            <person name="Jenkins J."/>
            <person name="Schmutz J."/>
            <person name="Zhebentyayeva T."/>
            <person name="Kuelheim C."/>
            <person name="Coggeshall M."/>
            <person name="Heim C."/>
            <person name="Lasky J.R."/>
            <person name="Leites L."/>
            <person name="Islam-Faridi N."/>
            <person name="Romero-Severson J."/>
            <person name="DeLeo V.L."/>
            <person name="Lucas S.M."/>
            <person name="Lazic D."/>
            <person name="Gailing O."/>
            <person name="Carlson J."/>
            <person name="Staton M."/>
        </authorList>
    </citation>
    <scope>NUCLEOTIDE SEQUENCE [LARGE SCALE GENOMIC DNA]</scope>
    <source>
        <strain evidence="15">Pseudo-F2</strain>
    </source>
</reference>
<evidence type="ECO:0000256" key="12">
    <source>
        <dbReference type="SAM" id="Phobius"/>
    </source>
</evidence>
<dbReference type="InterPro" id="IPR013210">
    <property type="entry name" value="LRR_N_plant-typ"/>
</dbReference>
<evidence type="ECO:0000256" key="4">
    <source>
        <dbReference type="ARBA" id="ARBA00022614"/>
    </source>
</evidence>
<evidence type="ECO:0000256" key="3">
    <source>
        <dbReference type="ARBA" id="ARBA00022475"/>
    </source>
</evidence>
<name>A0AAN7FNI3_QUERU</name>
<evidence type="ECO:0000313" key="16">
    <source>
        <dbReference type="Proteomes" id="UP001324115"/>
    </source>
</evidence>
<dbReference type="FunFam" id="3.80.10.10:FF:000299">
    <property type="entry name" value="Piriformospora indica-insensitive protein 2"/>
    <property type="match status" value="1"/>
</dbReference>
<dbReference type="InterPro" id="IPR032675">
    <property type="entry name" value="LRR_dom_sf"/>
</dbReference>
<dbReference type="PROSITE" id="PS51450">
    <property type="entry name" value="LRR"/>
    <property type="match status" value="2"/>
</dbReference>
<keyword evidence="9 12" id="KW-0472">Membrane</keyword>
<keyword evidence="7" id="KW-0677">Repeat</keyword>
<dbReference type="Pfam" id="PF13855">
    <property type="entry name" value="LRR_8"/>
    <property type="match status" value="4"/>
</dbReference>
<feature type="chain" id="PRO_5042946812" description="Leucine-rich repeat-containing N-terminal plant-type domain-containing protein" evidence="13">
    <location>
        <begin position="21"/>
        <end position="1245"/>
    </location>
</feature>
<evidence type="ECO:0000256" key="5">
    <source>
        <dbReference type="ARBA" id="ARBA00022692"/>
    </source>
</evidence>
<dbReference type="InterPro" id="IPR046956">
    <property type="entry name" value="RLP23-like"/>
</dbReference>
<dbReference type="Pfam" id="PF00560">
    <property type="entry name" value="LRR_1"/>
    <property type="match status" value="7"/>
</dbReference>
<keyword evidence="6 13" id="KW-0732">Signal</keyword>
<protein>
    <recommendedName>
        <fullName evidence="14">Leucine-rich repeat-containing N-terminal plant-type domain-containing protein</fullName>
    </recommendedName>
</protein>
<dbReference type="GO" id="GO:0005886">
    <property type="term" value="C:plasma membrane"/>
    <property type="evidence" value="ECO:0007669"/>
    <property type="project" value="UniProtKB-SubCell"/>
</dbReference>
<evidence type="ECO:0000259" key="14">
    <source>
        <dbReference type="Pfam" id="PF08263"/>
    </source>
</evidence>
<comment type="subcellular location">
    <subcellularLocation>
        <location evidence="1">Cell membrane</location>
        <topology evidence="1">Single-pass type I membrane protein</topology>
    </subcellularLocation>
</comment>
<dbReference type="PANTHER" id="PTHR48061:SF46">
    <property type="entry name" value="LEUCINE-RICH REPEAT-CONTAINING N-TERMINAL PLANT-TYPE DOMAIN-CONTAINING PROTEIN"/>
    <property type="match status" value="1"/>
</dbReference>
<comment type="similarity">
    <text evidence="2">Belongs to the RLP family.</text>
</comment>
<evidence type="ECO:0000313" key="15">
    <source>
        <dbReference type="EMBL" id="KAK4594451.1"/>
    </source>
</evidence>
<feature type="domain" description="Leucine-rich repeat-containing N-terminal plant-type" evidence="14">
    <location>
        <begin position="40"/>
        <end position="82"/>
    </location>
</feature>
<evidence type="ECO:0000256" key="2">
    <source>
        <dbReference type="ARBA" id="ARBA00009592"/>
    </source>
</evidence>
<dbReference type="AlphaFoldDB" id="A0AAN7FNI3"/>
<evidence type="ECO:0000256" key="10">
    <source>
        <dbReference type="ARBA" id="ARBA00023170"/>
    </source>
</evidence>
<dbReference type="SUPFAM" id="SSF52047">
    <property type="entry name" value="RNI-like"/>
    <property type="match status" value="1"/>
</dbReference>
<dbReference type="SMART" id="SM00365">
    <property type="entry name" value="LRR_SD22"/>
    <property type="match status" value="8"/>
</dbReference>
<evidence type="ECO:0000256" key="1">
    <source>
        <dbReference type="ARBA" id="ARBA00004251"/>
    </source>
</evidence>
<accession>A0AAN7FNI3</accession>
<keyword evidence="4" id="KW-0433">Leucine-rich repeat</keyword>
<dbReference type="Proteomes" id="UP001324115">
    <property type="component" value="Unassembled WGS sequence"/>
</dbReference>
<evidence type="ECO:0000256" key="9">
    <source>
        <dbReference type="ARBA" id="ARBA00023136"/>
    </source>
</evidence>
<feature type="signal peptide" evidence="13">
    <location>
        <begin position="1"/>
        <end position="20"/>
    </location>
</feature>
<organism evidence="15 16">
    <name type="scientific">Quercus rubra</name>
    <name type="common">Northern red oak</name>
    <name type="synonym">Quercus borealis</name>
    <dbReference type="NCBI Taxonomy" id="3512"/>
    <lineage>
        <taxon>Eukaryota</taxon>
        <taxon>Viridiplantae</taxon>
        <taxon>Streptophyta</taxon>
        <taxon>Embryophyta</taxon>
        <taxon>Tracheophyta</taxon>
        <taxon>Spermatophyta</taxon>
        <taxon>Magnoliopsida</taxon>
        <taxon>eudicotyledons</taxon>
        <taxon>Gunneridae</taxon>
        <taxon>Pentapetalae</taxon>
        <taxon>rosids</taxon>
        <taxon>fabids</taxon>
        <taxon>Fagales</taxon>
        <taxon>Fagaceae</taxon>
        <taxon>Quercus</taxon>
    </lineage>
</organism>
<feature type="transmembrane region" description="Helical" evidence="12">
    <location>
        <begin position="1189"/>
        <end position="1211"/>
    </location>
</feature>
<evidence type="ECO:0000256" key="13">
    <source>
        <dbReference type="SAM" id="SignalP"/>
    </source>
</evidence>
<evidence type="ECO:0000256" key="7">
    <source>
        <dbReference type="ARBA" id="ARBA00022737"/>
    </source>
</evidence>
<keyword evidence="3" id="KW-1003">Cell membrane</keyword>
<evidence type="ECO:0000256" key="6">
    <source>
        <dbReference type="ARBA" id="ARBA00022729"/>
    </source>
</evidence>
<keyword evidence="11" id="KW-0325">Glycoprotein</keyword>
<dbReference type="Gene3D" id="3.80.10.10">
    <property type="entry name" value="Ribonuclease Inhibitor"/>
    <property type="match status" value="6"/>
</dbReference>
<dbReference type="Pfam" id="PF08263">
    <property type="entry name" value="LRRNT_2"/>
    <property type="match status" value="1"/>
</dbReference>
<dbReference type="PRINTS" id="PR00019">
    <property type="entry name" value="LEURICHRPT"/>
</dbReference>
<dbReference type="InterPro" id="IPR003591">
    <property type="entry name" value="Leu-rich_rpt_typical-subtyp"/>
</dbReference>